<dbReference type="Proteomes" id="UP001177140">
    <property type="component" value="Unassembled WGS sequence"/>
</dbReference>
<evidence type="ECO:0000256" key="1">
    <source>
        <dbReference type="SAM" id="Phobius"/>
    </source>
</evidence>
<name>A0AA41SCD9_PAPNU</name>
<dbReference type="EMBL" id="JAJJMA010125720">
    <property type="protein sequence ID" value="MCL7032650.1"/>
    <property type="molecule type" value="Genomic_DNA"/>
</dbReference>
<keyword evidence="1" id="KW-0472">Membrane</keyword>
<keyword evidence="3" id="KW-1185">Reference proteome</keyword>
<feature type="transmembrane region" description="Helical" evidence="1">
    <location>
        <begin position="384"/>
        <end position="407"/>
    </location>
</feature>
<proteinExistence type="predicted"/>
<comment type="caution">
    <text evidence="2">The sequence shown here is derived from an EMBL/GenBank/DDBJ whole genome shotgun (WGS) entry which is preliminary data.</text>
</comment>
<reference evidence="2" key="1">
    <citation type="submission" date="2022-03" db="EMBL/GenBank/DDBJ databases">
        <title>A functionally conserved STORR gene fusion in Papaver species that diverged 16.8 million years ago.</title>
        <authorList>
            <person name="Catania T."/>
        </authorList>
    </citation>
    <scope>NUCLEOTIDE SEQUENCE</scope>
    <source>
        <strain evidence="2">S-191538</strain>
    </source>
</reference>
<dbReference type="AlphaFoldDB" id="A0AA41SCD9"/>
<keyword evidence="1" id="KW-0812">Transmembrane</keyword>
<dbReference type="PANTHER" id="PTHR31170">
    <property type="entry name" value="BNAC04G53230D PROTEIN"/>
    <property type="match status" value="1"/>
</dbReference>
<accession>A0AA41SCD9</accession>
<dbReference type="PANTHER" id="PTHR31170:SF25">
    <property type="entry name" value="BNAA09G04570D PROTEIN"/>
    <property type="match status" value="1"/>
</dbReference>
<protein>
    <submittedName>
        <fullName evidence="2">Uncharacterized protein</fullName>
    </submittedName>
</protein>
<organism evidence="2 3">
    <name type="scientific">Papaver nudicaule</name>
    <name type="common">Iceland poppy</name>
    <dbReference type="NCBI Taxonomy" id="74823"/>
    <lineage>
        <taxon>Eukaryota</taxon>
        <taxon>Viridiplantae</taxon>
        <taxon>Streptophyta</taxon>
        <taxon>Embryophyta</taxon>
        <taxon>Tracheophyta</taxon>
        <taxon>Spermatophyta</taxon>
        <taxon>Magnoliopsida</taxon>
        <taxon>Ranunculales</taxon>
        <taxon>Papaveraceae</taxon>
        <taxon>Papaveroideae</taxon>
        <taxon>Papaver</taxon>
    </lineage>
</organism>
<sequence length="413" mass="47679">MAEERLQVVQMIDELNLDQRDFYDELEEPLQIFTIPTYIRRRNPTAYEPKMVSIGPYHYGKPILEPMQFHKERAVIHFLRRSPTRATKQQYIDELMRHVDQLRRAYENVEAMARWANNVDFVKLMMVDGIFLFEFLNVWRGNQSIRDYAPIDPIFGGRGHNLNYNYVMEDLLLLENQVPYQVLFTLLTVSEGCCREAATNILSSLMLAPPEFQGNHLLDMYIKGMLGERNNQKANTKIPASKLKVFGIKFKAVGTYINIKFDKRSKTLSLPSIFINQHTVPRFFNSKAYELRAGTNMELNSYIHLMDVLIQSTDDVSTLRSQGIVISSLDSDEAVITVMKELTKDTVPGDVDQKSIDIIEELAKHYRDKEGTVTTCWIWLTDNWAKIILAGFILYALAAIQAVYSVLSFHLKS</sequence>
<gene>
    <name evidence="2" type="ORF">MKW94_029271</name>
</gene>
<dbReference type="Pfam" id="PF03140">
    <property type="entry name" value="DUF247"/>
    <property type="match status" value="1"/>
</dbReference>
<evidence type="ECO:0000313" key="3">
    <source>
        <dbReference type="Proteomes" id="UP001177140"/>
    </source>
</evidence>
<evidence type="ECO:0000313" key="2">
    <source>
        <dbReference type="EMBL" id="MCL7032650.1"/>
    </source>
</evidence>
<dbReference type="InterPro" id="IPR004158">
    <property type="entry name" value="DUF247_pln"/>
</dbReference>
<keyword evidence="1" id="KW-1133">Transmembrane helix</keyword>